<dbReference type="OrthoDB" id="9778341at2"/>
<evidence type="ECO:0000256" key="1">
    <source>
        <dbReference type="ARBA" id="ARBA00004141"/>
    </source>
</evidence>
<gene>
    <name evidence="10" type="ORF">IDAT_11955</name>
</gene>
<feature type="domain" description="Peptidase S54 rhomboid" evidence="8">
    <location>
        <begin position="134"/>
        <end position="269"/>
    </location>
</feature>
<feature type="transmembrane region" description="Helical" evidence="7">
    <location>
        <begin position="173"/>
        <end position="191"/>
    </location>
</feature>
<keyword evidence="6 7" id="KW-0472">Membrane</keyword>
<dbReference type="STRING" id="1517416.IDAT_11955"/>
<dbReference type="Pfam" id="PF01694">
    <property type="entry name" value="Rhomboid"/>
    <property type="match status" value="1"/>
</dbReference>
<dbReference type="PANTHER" id="PTHR43066">
    <property type="entry name" value="RHOMBOID-RELATED PROTEIN"/>
    <property type="match status" value="1"/>
</dbReference>
<dbReference type="InterPro" id="IPR035952">
    <property type="entry name" value="Rhomboid-like_sf"/>
</dbReference>
<comment type="subcellular location">
    <subcellularLocation>
        <location evidence="1">Membrane</location>
        <topology evidence="1">Multi-pass membrane protein</topology>
    </subcellularLocation>
</comment>
<dbReference type="PANTHER" id="PTHR43066:SF26">
    <property type="entry name" value="RHOMBOID PROTEASE GLPG"/>
    <property type="match status" value="1"/>
</dbReference>
<feature type="transmembrane region" description="Helical" evidence="7">
    <location>
        <begin position="91"/>
        <end position="109"/>
    </location>
</feature>
<dbReference type="SUPFAM" id="SSF144091">
    <property type="entry name" value="Rhomboid-like"/>
    <property type="match status" value="1"/>
</dbReference>
<name>A0A094ILD5_9GAMM</name>
<feature type="transmembrane region" description="Helical" evidence="7">
    <location>
        <begin position="138"/>
        <end position="161"/>
    </location>
</feature>
<feature type="transmembrane region" description="Helical" evidence="7">
    <location>
        <begin position="197"/>
        <end position="216"/>
    </location>
</feature>
<feature type="transmembrane region" description="Helical" evidence="7">
    <location>
        <begin position="253"/>
        <end position="271"/>
    </location>
</feature>
<keyword evidence="5 7" id="KW-1133">Transmembrane helix</keyword>
<dbReference type="Proteomes" id="UP000053718">
    <property type="component" value="Unassembled WGS sequence"/>
</dbReference>
<dbReference type="InterPro" id="IPR022764">
    <property type="entry name" value="Peptidase_S54_rhomboid_dom"/>
</dbReference>
<organism evidence="10 11">
    <name type="scientific">Pseudidiomarina atlantica</name>
    <dbReference type="NCBI Taxonomy" id="1517416"/>
    <lineage>
        <taxon>Bacteria</taxon>
        <taxon>Pseudomonadati</taxon>
        <taxon>Pseudomonadota</taxon>
        <taxon>Gammaproteobacteria</taxon>
        <taxon>Alteromonadales</taxon>
        <taxon>Idiomarinaceae</taxon>
        <taxon>Pseudidiomarina</taxon>
    </lineage>
</organism>
<dbReference type="AlphaFoldDB" id="A0A094ILD5"/>
<evidence type="ECO:0000256" key="3">
    <source>
        <dbReference type="ARBA" id="ARBA00022519"/>
    </source>
</evidence>
<dbReference type="InterPro" id="IPR022732">
    <property type="entry name" value="Peptidase_S54_GlpG_N"/>
</dbReference>
<evidence type="ECO:0000313" key="10">
    <source>
        <dbReference type="EMBL" id="KFZ27977.1"/>
    </source>
</evidence>
<dbReference type="EMBL" id="JPIN01000013">
    <property type="protein sequence ID" value="KFZ27977.1"/>
    <property type="molecule type" value="Genomic_DNA"/>
</dbReference>
<keyword evidence="2" id="KW-1003">Cell membrane</keyword>
<evidence type="ECO:0000256" key="5">
    <source>
        <dbReference type="ARBA" id="ARBA00022989"/>
    </source>
</evidence>
<evidence type="ECO:0000313" key="11">
    <source>
        <dbReference type="Proteomes" id="UP000053718"/>
    </source>
</evidence>
<dbReference type="Pfam" id="PF12122">
    <property type="entry name" value="Rhomboid_N"/>
    <property type="match status" value="1"/>
</dbReference>
<feature type="domain" description="Peptidase S54 GlpG peptidase N-terminal" evidence="9">
    <location>
        <begin position="1"/>
        <end position="63"/>
    </location>
</feature>
<evidence type="ECO:0000256" key="6">
    <source>
        <dbReference type="ARBA" id="ARBA00023136"/>
    </source>
</evidence>
<comment type="caution">
    <text evidence="10">The sequence shown here is derived from an EMBL/GenBank/DDBJ whole genome shotgun (WGS) entry which is preliminary data.</text>
</comment>
<keyword evidence="3" id="KW-0997">Cell inner membrane</keyword>
<dbReference type="InterPro" id="IPR038236">
    <property type="entry name" value="GlpG_N_sf"/>
</dbReference>
<keyword evidence="11" id="KW-1185">Reference proteome</keyword>
<keyword evidence="4 7" id="KW-0812">Transmembrane</keyword>
<evidence type="ECO:0000256" key="4">
    <source>
        <dbReference type="ARBA" id="ARBA00022692"/>
    </source>
</evidence>
<evidence type="ECO:0000259" key="8">
    <source>
        <dbReference type="Pfam" id="PF01694"/>
    </source>
</evidence>
<sequence>MQKLLVTQNAEMMRRLHHYLQQRGIPVTVSEKGNQLELWVVQSSYTALAKDLINEFKADPDGAEAELQSAPRRAAPTTHTPSLPQQLLRQAGLVTISFAVLVTLVFISLNTQLAESVFAALRISPTFNDLPWTQPWRFITPTLLHFSVLHFLFNVFWWWYLGGRFERTYGSTYLLIALVFCGVISNVAQLYDSGPYFGGLSGVIYGLFGIAAIVGWQRPSHPLFLPNGLMIFMLVWLALGYTDLLWVNVANTAHLTGLLSGLLVGAALRMFEHINRKSAP</sequence>
<dbReference type="Gene3D" id="3.30.70.2350">
    <property type="match status" value="1"/>
</dbReference>
<accession>A0A094ILD5</accession>
<dbReference type="GO" id="GO:0004252">
    <property type="term" value="F:serine-type endopeptidase activity"/>
    <property type="evidence" value="ECO:0007669"/>
    <property type="project" value="InterPro"/>
</dbReference>
<dbReference type="GO" id="GO:0016020">
    <property type="term" value="C:membrane"/>
    <property type="evidence" value="ECO:0007669"/>
    <property type="project" value="UniProtKB-SubCell"/>
</dbReference>
<evidence type="ECO:0000256" key="7">
    <source>
        <dbReference type="SAM" id="Phobius"/>
    </source>
</evidence>
<evidence type="ECO:0000256" key="2">
    <source>
        <dbReference type="ARBA" id="ARBA00022475"/>
    </source>
</evidence>
<reference evidence="10 11" key="1">
    <citation type="submission" date="2014-06" db="EMBL/GenBank/DDBJ databases">
        <title>Draft genome sequence of Idiomarina sp. MCCC 1A10513.</title>
        <authorList>
            <person name="Du J."/>
            <person name="Lai Q."/>
            <person name="Shao Z."/>
        </authorList>
    </citation>
    <scope>NUCLEOTIDE SEQUENCE [LARGE SCALE GENOMIC DNA]</scope>
    <source>
        <strain evidence="10 11">MCCC 1A10513</strain>
    </source>
</reference>
<dbReference type="RefSeq" id="WP_034733923.1">
    <property type="nucleotide sequence ID" value="NZ_JPIN01000013.1"/>
</dbReference>
<feature type="transmembrane region" description="Helical" evidence="7">
    <location>
        <begin position="223"/>
        <end position="241"/>
    </location>
</feature>
<protein>
    <submittedName>
        <fullName evidence="10">Peptidase</fullName>
    </submittedName>
</protein>
<dbReference type="Gene3D" id="1.20.1540.10">
    <property type="entry name" value="Rhomboid-like"/>
    <property type="match status" value="1"/>
</dbReference>
<evidence type="ECO:0000259" key="9">
    <source>
        <dbReference type="Pfam" id="PF12122"/>
    </source>
</evidence>
<dbReference type="eggNOG" id="COG0705">
    <property type="taxonomic scope" value="Bacteria"/>
</dbReference>
<proteinExistence type="predicted"/>